<evidence type="ECO:0000313" key="2">
    <source>
        <dbReference type="Proteomes" id="UP000182829"/>
    </source>
</evidence>
<reference evidence="1 2" key="1">
    <citation type="submission" date="2016-10" db="EMBL/GenBank/DDBJ databases">
        <authorList>
            <person name="de Groot N.N."/>
        </authorList>
    </citation>
    <scope>NUCLEOTIDE SEQUENCE [LARGE SCALE GENOMIC DNA]</scope>
    <source>
        <strain evidence="1 2">SP2</strain>
    </source>
</reference>
<sequence>MKYLYNASLPEAAQTDERDRLGQQLAKAGVLNEDSAVVESVASEAADLSLEGEYRWGEDISSMLATELDELADSSLAKLPLFRREESYSNAGYYEIERADIEPLHANRRDVWSWSLSLTFVGTRSTHFRAIEGNPRQIEHEFGNDLDTVPIGVPASASKAQWRNPKTGERELAGSIETRPTPTIDVDVYGLSDASWYDPPPFDEDPVPMLVYDVDHADEIQAGVRVYDTRRHDKKFMDGDRRLPRQWQTVHSTEHDFDGTVVLDNGLIRLYLEEETDVLDLSDGGSHTVESGETEHYTRLVGDSDSHLDVQGELRLTADPGYLAAERWDADNEDWVEVELPGSSWGVLDVDVTEIGMVRDVAQVTFINTTSGDLDLFALNAILQAGHEDVLWEVPDGEQGPIPTGLETWLEPIASSSIVDANASKTLVSRSGVRR</sequence>
<dbReference type="EMBL" id="FORO01000010">
    <property type="protein sequence ID" value="SFI95965.1"/>
    <property type="molecule type" value="Genomic_DNA"/>
</dbReference>
<organism evidence="1 2">
    <name type="scientific">Natronobacterium gregoryi</name>
    <dbReference type="NCBI Taxonomy" id="44930"/>
    <lineage>
        <taxon>Archaea</taxon>
        <taxon>Methanobacteriati</taxon>
        <taxon>Methanobacteriota</taxon>
        <taxon>Stenosarchaea group</taxon>
        <taxon>Halobacteria</taxon>
        <taxon>Halobacteriales</taxon>
        <taxon>Natrialbaceae</taxon>
        <taxon>Natronobacterium</taxon>
    </lineage>
</organism>
<name>A0A1I3MGV9_9EURY</name>
<dbReference type="RefSeq" id="WP_005576699.1">
    <property type="nucleotide sequence ID" value="NZ_FORO01000010.1"/>
</dbReference>
<dbReference type="AlphaFoldDB" id="A0A1I3MGV9"/>
<proteinExistence type="predicted"/>
<dbReference type="GeneID" id="14209479"/>
<accession>A0A1I3MGV9</accession>
<evidence type="ECO:0000313" key="1">
    <source>
        <dbReference type="EMBL" id="SFI95965.1"/>
    </source>
</evidence>
<dbReference type="Proteomes" id="UP000182829">
    <property type="component" value="Unassembled WGS sequence"/>
</dbReference>
<dbReference type="OMA" id="SGETEHY"/>
<protein>
    <submittedName>
        <fullName evidence="1">Uncharacterized protein</fullName>
    </submittedName>
</protein>
<dbReference type="OrthoDB" id="204229at2157"/>
<gene>
    <name evidence="1" type="ORF">SAMN05443661_110135</name>
</gene>